<evidence type="ECO:0000256" key="1">
    <source>
        <dbReference type="SAM" id="MobiDB-lite"/>
    </source>
</evidence>
<dbReference type="RefSeq" id="WP_010341488.1">
    <property type="nucleotide sequence ID" value="NZ_JBEWZJ010000018.1"/>
</dbReference>
<evidence type="ECO:0000256" key="2">
    <source>
        <dbReference type="SAM" id="SignalP"/>
    </source>
</evidence>
<comment type="caution">
    <text evidence="3">The sequence shown here is derived from an EMBL/GenBank/DDBJ whole genome shotgun (WGS) entry which is preliminary data.</text>
</comment>
<organism evidence="3 4">
    <name type="scientific">Xanthomonas sacchari</name>
    <dbReference type="NCBI Taxonomy" id="56458"/>
    <lineage>
        <taxon>Bacteria</taxon>
        <taxon>Pseudomonadati</taxon>
        <taxon>Pseudomonadota</taxon>
        <taxon>Gammaproteobacteria</taxon>
        <taxon>Lysobacterales</taxon>
        <taxon>Lysobacteraceae</taxon>
        <taxon>Xanthomonas</taxon>
    </lineage>
</organism>
<dbReference type="AlphaFoldDB" id="A0A2P5Z043"/>
<feature type="region of interest" description="Disordered" evidence="1">
    <location>
        <begin position="67"/>
        <end position="90"/>
    </location>
</feature>
<name>A0A2P5Z043_9XANT</name>
<evidence type="ECO:0008006" key="5">
    <source>
        <dbReference type="Google" id="ProtNLM"/>
    </source>
</evidence>
<dbReference type="EMBL" id="MDEK01000018">
    <property type="protein sequence ID" value="PPU80660.1"/>
    <property type="molecule type" value="Genomic_DNA"/>
</dbReference>
<protein>
    <recommendedName>
        <fullName evidence="5">PepSY domain-containing protein</fullName>
    </recommendedName>
</protein>
<reference evidence="3 4" key="1">
    <citation type="submission" date="2016-08" db="EMBL/GenBank/DDBJ databases">
        <authorList>
            <person name="Seilhamer J.J."/>
        </authorList>
    </citation>
    <scope>NUCLEOTIDE SEQUENCE [LARGE SCALE GENOMIC DNA]</scope>
    <source>
        <strain evidence="3 4">CFBP4641</strain>
    </source>
</reference>
<sequence length="153" mass="16797">MTMKPFRTLLISAMLAASFAAPALAEKVDNPELYTPDAVKKNIVIGKTTKEQVRAIYGEPTYVSRTSGKEGGYEKSWSYRPSESHGEKARKTATGLLKRMLPGYYTGPAINEAQEHGVGARNVKSYDLEVEFDAKGVVTDYQQSESNVSKDAL</sequence>
<proteinExistence type="predicted"/>
<dbReference type="Proteomes" id="UP000247346">
    <property type="component" value="Unassembled WGS sequence"/>
</dbReference>
<keyword evidence="2" id="KW-0732">Signal</keyword>
<gene>
    <name evidence="3" type="ORF">XsacCFBP4641_17515</name>
</gene>
<evidence type="ECO:0000313" key="4">
    <source>
        <dbReference type="Proteomes" id="UP000247346"/>
    </source>
</evidence>
<dbReference type="OrthoDB" id="5997770at2"/>
<evidence type="ECO:0000313" key="3">
    <source>
        <dbReference type="EMBL" id="PPU80660.1"/>
    </source>
</evidence>
<accession>A0A2P5Z043</accession>
<feature type="chain" id="PRO_5015108556" description="PepSY domain-containing protein" evidence="2">
    <location>
        <begin position="26"/>
        <end position="153"/>
    </location>
</feature>
<feature type="signal peptide" evidence="2">
    <location>
        <begin position="1"/>
        <end position="25"/>
    </location>
</feature>